<protein>
    <submittedName>
        <fullName evidence="2">SufD family Fe-S cluster assembly protein</fullName>
    </submittedName>
</protein>
<dbReference type="InterPro" id="IPR037284">
    <property type="entry name" value="SUF_FeS_clus_asmbl_SufBD_sf"/>
</dbReference>
<dbReference type="SUPFAM" id="SSF101960">
    <property type="entry name" value="Stabilizer of iron transporter SufD"/>
    <property type="match status" value="1"/>
</dbReference>
<gene>
    <name evidence="2" type="ORF">NMP03_00055</name>
</gene>
<evidence type="ECO:0000313" key="3">
    <source>
        <dbReference type="Proteomes" id="UP001058533"/>
    </source>
</evidence>
<organism evidence="2 3">
    <name type="scientific">Sphingomonas qomolangmaensis</name>
    <dbReference type="NCBI Taxonomy" id="2918765"/>
    <lineage>
        <taxon>Bacteria</taxon>
        <taxon>Pseudomonadati</taxon>
        <taxon>Pseudomonadota</taxon>
        <taxon>Alphaproteobacteria</taxon>
        <taxon>Sphingomonadales</taxon>
        <taxon>Sphingomonadaceae</taxon>
        <taxon>Sphingomonas</taxon>
    </lineage>
</organism>
<dbReference type="RefSeq" id="WP_256506529.1">
    <property type="nucleotide sequence ID" value="NZ_CP101740.1"/>
</dbReference>
<accession>A0ABY5LA56</accession>
<dbReference type="Pfam" id="PF01458">
    <property type="entry name" value="SUFBD_core"/>
    <property type="match status" value="1"/>
</dbReference>
<dbReference type="EMBL" id="CP101740">
    <property type="protein sequence ID" value="UUL82684.1"/>
    <property type="molecule type" value="Genomic_DNA"/>
</dbReference>
<keyword evidence="3" id="KW-1185">Reference proteome</keyword>
<feature type="domain" description="SUF system FeS cluster assembly SufBD core" evidence="1">
    <location>
        <begin position="114"/>
        <end position="327"/>
    </location>
</feature>
<name>A0ABY5LA56_9SPHN</name>
<dbReference type="PANTHER" id="PTHR43575">
    <property type="entry name" value="PROTEIN ABCI7, CHLOROPLASTIC"/>
    <property type="match status" value="1"/>
</dbReference>
<dbReference type="Proteomes" id="UP001058533">
    <property type="component" value="Chromosome"/>
</dbReference>
<proteinExistence type="predicted"/>
<sequence>MSLTLPSRRDEAWRWADLDALEAARAAPATPVQAPPFLDLDGARLVFVDGVFDVATSDTRGVVVEPIAPVTEHPLGKHTAGTGWSLTLGPQQAETCVQIVHVGTGGESHVPGRIILAADAVASIVETYVGTGWANRLTTIGLAEGARLMRSVRILQSAGFVSLREEATIGKAASLVSVFLGAGGMASRIDGTLRVVGDGGFAEMGGALLTRGEQRQECAVTVRHEALHGTSNQTWRAVAADRSAASLAARVDVARGAQKTDGVQSLRGLLLDRTATINLKPELEIFADDVKCAHGATVGELDRNAMFYLQSRGIPLLRARAIMTRAFVADAIDRIGEDAVRDAFAADADAWLEGAT</sequence>
<evidence type="ECO:0000313" key="2">
    <source>
        <dbReference type="EMBL" id="UUL82684.1"/>
    </source>
</evidence>
<dbReference type="PANTHER" id="PTHR43575:SF1">
    <property type="entry name" value="PROTEIN ABCI7, CHLOROPLASTIC"/>
    <property type="match status" value="1"/>
</dbReference>
<evidence type="ECO:0000259" key="1">
    <source>
        <dbReference type="Pfam" id="PF01458"/>
    </source>
</evidence>
<dbReference type="InterPro" id="IPR055346">
    <property type="entry name" value="Fe-S_cluster_assembly_SufBD"/>
</dbReference>
<reference evidence="2" key="1">
    <citation type="submission" date="2022-07" db="EMBL/GenBank/DDBJ databases">
        <title>Sphingomonas sp. nov., a novel bacterium isolated from the north slope of the Mount Everest.</title>
        <authorList>
            <person name="Cui X."/>
            <person name="Liu Y."/>
        </authorList>
    </citation>
    <scope>NUCLEOTIDE SEQUENCE</scope>
    <source>
        <strain evidence="2">S5-59</strain>
    </source>
</reference>
<dbReference type="InterPro" id="IPR000825">
    <property type="entry name" value="SUF_FeS_clus_asmbl_SufBD_core"/>
</dbReference>